<organism evidence="1 2">
    <name type="scientific">Mycoplana dimorpha</name>
    <dbReference type="NCBI Taxonomy" id="28320"/>
    <lineage>
        <taxon>Bacteria</taxon>
        <taxon>Pseudomonadati</taxon>
        <taxon>Pseudomonadota</taxon>
        <taxon>Alphaproteobacteria</taxon>
        <taxon>Hyphomicrobiales</taxon>
        <taxon>Rhizobiaceae</taxon>
        <taxon>Mycoplana</taxon>
    </lineage>
</organism>
<reference evidence="1 2" key="1">
    <citation type="submission" date="2018-04" db="EMBL/GenBank/DDBJ databases">
        <title>Genomic Encyclopedia of Type Strains, Phase IV (KMG-IV): sequencing the most valuable type-strain genomes for metagenomic binning, comparative biology and taxonomic classification.</title>
        <authorList>
            <person name="Goeker M."/>
        </authorList>
    </citation>
    <scope>NUCLEOTIDE SEQUENCE [LARGE SCALE GENOMIC DNA]</scope>
    <source>
        <strain evidence="1 2">DSM 7138</strain>
    </source>
</reference>
<gene>
    <name evidence="1" type="ORF">C7449_102179</name>
</gene>
<name>A0A2T5BE84_MYCDI</name>
<dbReference type="Proteomes" id="UP000241247">
    <property type="component" value="Unassembled WGS sequence"/>
</dbReference>
<dbReference type="EMBL" id="PZZZ01000002">
    <property type="protein sequence ID" value="PTM97309.1"/>
    <property type="molecule type" value="Genomic_DNA"/>
</dbReference>
<comment type="caution">
    <text evidence="1">The sequence shown here is derived from an EMBL/GenBank/DDBJ whole genome shotgun (WGS) entry which is preliminary data.</text>
</comment>
<sequence>MTASLFGRAALHHALDKLLDTGEEDNGRLNPDAFWDFAGMLAAGRGITEGLHDAGLKAVRAVPDSPRNTFNDRQRRAYHLGLLDALLLSMGRSEGQGLMPSELGSLLPGNFRQAAIVHDLRVMLGGSDGMGAGHPQILFSARDGNAALRGAACRQLVGVIRWRMGRTGATRNAVWHDLMGTRREIASLNRWQKEAGGTGGELYTEAFAAGQAGVMDIPWAKSNEELVHIIALALGRPGSRNRD</sequence>
<dbReference type="AlphaFoldDB" id="A0A2T5BE84"/>
<accession>A0A2T5BE84</accession>
<dbReference type="RefSeq" id="WP_108001600.1">
    <property type="nucleotide sequence ID" value="NZ_JBHEEX010000001.1"/>
</dbReference>
<evidence type="ECO:0000313" key="1">
    <source>
        <dbReference type="EMBL" id="PTM97309.1"/>
    </source>
</evidence>
<proteinExistence type="predicted"/>
<protein>
    <submittedName>
        <fullName evidence="1">Uncharacterized protein</fullName>
    </submittedName>
</protein>
<evidence type="ECO:0000313" key="2">
    <source>
        <dbReference type="Proteomes" id="UP000241247"/>
    </source>
</evidence>
<dbReference type="OrthoDB" id="8479583at2"/>
<keyword evidence="2" id="KW-1185">Reference proteome</keyword>